<dbReference type="EMBL" id="KB822721">
    <property type="protein sequence ID" value="ETN39534.1"/>
    <property type="molecule type" value="Genomic_DNA"/>
</dbReference>
<accession>W2RV08</accession>
<dbReference type="Gene3D" id="1.20.1310.10">
    <property type="entry name" value="Cullin Repeats"/>
    <property type="match status" value="4"/>
</dbReference>
<sequence>MLSGRGRGGKIRAPKRALGKEETDFESSWNTLSTAFTEIHQKNASRLSFEELFRSAYKLVLRKKHEELYSKVTEFERAWLQGTVKERIVNLVTPTVLVGATGQSSDAQSNERRLAGERFMSALKDAYQDQSMCMNMITDVLMYMDRVSSQDGRVPSIYTQAMALFRREVLRTPFSDDTDSDLLTLLEHVLLDMISMERKGEVIDRSLVRACCYMLEGLYENVQEDEATKLYLTSFEPKFLEASREFYFKEGQQYLADADAGSFCAQARKRLKEEEERCQQTISNITEPKIKSVVDKEFISAHIKDVINMEGTGVRNMLDNDKMQDLANVFDLISRVDPKKTALKEAVHKRVIDLGNEINKMAQVTLTTKAQPKAVADRSAGDKPEKGVNQQTQAALDWVEQILQLKTKYDNLLERAFKNDATMEKALEQAFQDFIAANDRSPEHVSLFLDEYLKRGIKDKSEAEVDAVLDKGILLLQYLASIDQFETYYRKHLAKRLLMKRSVSRDMERQMLSKMKLKLGSNITQKLEGMIRDMELSDSLGSDYKQYVSELGATDSKRVDMDARILTSNQWPFETLFKSTDGQDKTQHCKFPASVEKTKQVYTQFYLSKHTGRKLTWAPHLGDADVRATFKGPDGRINRYELNVPTYAMVILMLYNEVPDGQGLSLEEIEAETNIPHNDVVKTLTSLCQVPKWRVLKKEPAGKELLNTDKFYYNSGFTSKFVKIKIAAVMVGSSKLENQEERKETQKRIDDERGHAIEAAIVRIMKARKELSHQALMTETIQQLSQRFQPDVGMVKRKIEALIDREYLDRGPDESRPPYYNYLA</sequence>
<feature type="domain" description="Cullin family profile" evidence="6">
    <location>
        <begin position="440"/>
        <end position="688"/>
    </location>
</feature>
<dbReference type="InterPro" id="IPR059120">
    <property type="entry name" value="Cullin-like_AB"/>
</dbReference>
<dbReference type="RefSeq" id="XP_008718319.1">
    <property type="nucleotide sequence ID" value="XM_008720097.1"/>
</dbReference>
<dbReference type="GeneID" id="19973099"/>
<dbReference type="FunFam" id="1.10.10.10:FF:000014">
    <property type="entry name" value="Cullin 1"/>
    <property type="match status" value="1"/>
</dbReference>
<gene>
    <name evidence="7" type="ORF">HMPREF1541_05760</name>
</gene>
<dbReference type="Gene3D" id="1.10.10.10">
    <property type="entry name" value="Winged helix-like DNA-binding domain superfamily/Winged helix DNA-binding domain"/>
    <property type="match status" value="1"/>
</dbReference>
<dbReference type="FunFam" id="1.20.1310.10:FF:000036">
    <property type="entry name" value="SCF ubiquitin ligase subunit CulC, putative"/>
    <property type="match status" value="1"/>
</dbReference>
<protein>
    <recommendedName>
        <fullName evidence="6">Cullin family profile domain-containing protein</fullName>
    </recommendedName>
</protein>
<dbReference type="Pfam" id="PF00888">
    <property type="entry name" value="Cullin"/>
    <property type="match status" value="1"/>
</dbReference>
<evidence type="ECO:0000313" key="7">
    <source>
        <dbReference type="EMBL" id="ETN39534.1"/>
    </source>
</evidence>
<dbReference type="InParanoid" id="W2RV08"/>
<dbReference type="OrthoDB" id="27073at2759"/>
<dbReference type="InterPro" id="IPR036390">
    <property type="entry name" value="WH_DNA-bd_sf"/>
</dbReference>
<dbReference type="PROSITE" id="PS50069">
    <property type="entry name" value="CULLIN_2"/>
    <property type="match status" value="1"/>
</dbReference>
<evidence type="ECO:0000256" key="1">
    <source>
        <dbReference type="ARBA" id="ARBA00006019"/>
    </source>
</evidence>
<evidence type="ECO:0000256" key="2">
    <source>
        <dbReference type="ARBA" id="ARBA00022499"/>
    </source>
</evidence>
<keyword evidence="3" id="KW-0832">Ubl conjugation</keyword>
<dbReference type="eggNOG" id="KOG2166">
    <property type="taxonomic scope" value="Eukaryota"/>
</dbReference>
<reference evidence="7 8" key="1">
    <citation type="submission" date="2013-03" db="EMBL/GenBank/DDBJ databases">
        <title>The Genome Sequence of Phialophora europaea CBS 101466.</title>
        <authorList>
            <consortium name="The Broad Institute Genomics Platform"/>
            <person name="Cuomo C."/>
            <person name="de Hoog S."/>
            <person name="Gorbushina A."/>
            <person name="Walker B."/>
            <person name="Young S.K."/>
            <person name="Zeng Q."/>
            <person name="Gargeya S."/>
            <person name="Fitzgerald M."/>
            <person name="Haas B."/>
            <person name="Abouelleil A."/>
            <person name="Allen A.W."/>
            <person name="Alvarado L."/>
            <person name="Arachchi H.M."/>
            <person name="Berlin A.M."/>
            <person name="Chapman S.B."/>
            <person name="Gainer-Dewar J."/>
            <person name="Goldberg J."/>
            <person name="Griggs A."/>
            <person name="Gujja S."/>
            <person name="Hansen M."/>
            <person name="Howarth C."/>
            <person name="Imamovic A."/>
            <person name="Ireland A."/>
            <person name="Larimer J."/>
            <person name="McCowan C."/>
            <person name="Murphy C."/>
            <person name="Pearson M."/>
            <person name="Poon T.W."/>
            <person name="Priest M."/>
            <person name="Roberts A."/>
            <person name="Saif S."/>
            <person name="Shea T."/>
            <person name="Sisk P."/>
            <person name="Sykes S."/>
            <person name="Wortman J."/>
            <person name="Nusbaum C."/>
            <person name="Birren B."/>
        </authorList>
    </citation>
    <scope>NUCLEOTIDE SEQUENCE [LARGE SCALE GENOMIC DNA]</scope>
    <source>
        <strain evidence="7 8">CBS 101466</strain>
    </source>
</reference>
<dbReference type="InterPro" id="IPR016159">
    <property type="entry name" value="Cullin_repeat-like_dom_sf"/>
</dbReference>
<dbReference type="InterPro" id="IPR045093">
    <property type="entry name" value="Cullin"/>
</dbReference>
<dbReference type="Gene3D" id="3.30.230.130">
    <property type="entry name" value="Cullin, Chain C, Domain 2"/>
    <property type="match status" value="1"/>
</dbReference>
<keyword evidence="8" id="KW-1185">Reference proteome</keyword>
<dbReference type="AlphaFoldDB" id="W2RV08"/>
<dbReference type="SMART" id="SM00182">
    <property type="entry name" value="CULLIN"/>
    <property type="match status" value="1"/>
</dbReference>
<dbReference type="VEuPathDB" id="FungiDB:HMPREF1541_05760"/>
<dbReference type="FunFam" id="1.20.1310.10:FF:000002">
    <property type="entry name" value="cullin-3 isoform X1"/>
    <property type="match status" value="1"/>
</dbReference>
<dbReference type="SUPFAM" id="SSF75632">
    <property type="entry name" value="Cullin homology domain"/>
    <property type="match status" value="1"/>
</dbReference>
<dbReference type="Proteomes" id="UP000030752">
    <property type="component" value="Unassembled WGS sequence"/>
</dbReference>
<keyword evidence="2" id="KW-1017">Isopeptide bond</keyword>
<dbReference type="GO" id="GO:0031625">
    <property type="term" value="F:ubiquitin protein ligase binding"/>
    <property type="evidence" value="ECO:0007669"/>
    <property type="project" value="InterPro"/>
</dbReference>
<dbReference type="InterPro" id="IPR019559">
    <property type="entry name" value="Cullin_neddylation_domain"/>
</dbReference>
<dbReference type="HOGENOM" id="CLU_004747_7_1_1"/>
<proteinExistence type="inferred from homology"/>
<evidence type="ECO:0000256" key="3">
    <source>
        <dbReference type="ARBA" id="ARBA00022843"/>
    </source>
</evidence>
<dbReference type="InterPro" id="IPR001373">
    <property type="entry name" value="Cullin_N"/>
</dbReference>
<name>W2RV08_CYPE1</name>
<dbReference type="InterPro" id="IPR036317">
    <property type="entry name" value="Cullin_homology_sf"/>
</dbReference>
<dbReference type="STRING" id="1220924.W2RV08"/>
<dbReference type="InterPro" id="IPR016158">
    <property type="entry name" value="Cullin_homology"/>
</dbReference>
<dbReference type="SUPFAM" id="SSF74788">
    <property type="entry name" value="Cullin repeat-like"/>
    <property type="match status" value="1"/>
</dbReference>
<dbReference type="FunCoup" id="W2RV08">
    <property type="interactions" value="796"/>
</dbReference>
<dbReference type="FunFam" id="1.20.1310.10:FF:000061">
    <property type="entry name" value="Related to cullulin 3"/>
    <property type="match status" value="1"/>
</dbReference>
<dbReference type="Pfam" id="PF10557">
    <property type="entry name" value="Cullin_Nedd8"/>
    <property type="match status" value="1"/>
</dbReference>
<evidence type="ECO:0000256" key="4">
    <source>
        <dbReference type="PROSITE-ProRule" id="PRU00330"/>
    </source>
</evidence>
<dbReference type="Pfam" id="PF26557">
    <property type="entry name" value="Cullin_AB"/>
    <property type="match status" value="1"/>
</dbReference>
<evidence type="ECO:0000313" key="8">
    <source>
        <dbReference type="Proteomes" id="UP000030752"/>
    </source>
</evidence>
<comment type="similarity">
    <text evidence="1 4 5">Belongs to the cullin family.</text>
</comment>
<evidence type="ECO:0000259" key="6">
    <source>
        <dbReference type="PROSITE" id="PS50069"/>
    </source>
</evidence>
<organism evidence="7 8">
    <name type="scientific">Cyphellophora europaea (strain CBS 101466)</name>
    <name type="common">Phialophora europaea</name>
    <dbReference type="NCBI Taxonomy" id="1220924"/>
    <lineage>
        <taxon>Eukaryota</taxon>
        <taxon>Fungi</taxon>
        <taxon>Dikarya</taxon>
        <taxon>Ascomycota</taxon>
        <taxon>Pezizomycotina</taxon>
        <taxon>Eurotiomycetes</taxon>
        <taxon>Chaetothyriomycetidae</taxon>
        <taxon>Chaetothyriales</taxon>
        <taxon>Cyphellophoraceae</taxon>
        <taxon>Cyphellophora</taxon>
    </lineage>
</organism>
<dbReference type="SUPFAM" id="SSF46785">
    <property type="entry name" value="Winged helix' DNA-binding domain"/>
    <property type="match status" value="1"/>
</dbReference>
<dbReference type="InterPro" id="IPR036388">
    <property type="entry name" value="WH-like_DNA-bd_sf"/>
</dbReference>
<dbReference type="PANTHER" id="PTHR11932">
    <property type="entry name" value="CULLIN"/>
    <property type="match status" value="1"/>
</dbReference>
<dbReference type="SMART" id="SM00884">
    <property type="entry name" value="Cullin_Nedd8"/>
    <property type="match status" value="1"/>
</dbReference>
<evidence type="ECO:0000256" key="5">
    <source>
        <dbReference type="RuleBase" id="RU003829"/>
    </source>
</evidence>
<dbReference type="FunFam" id="1.20.1310.10:FF:000001">
    <property type="entry name" value="Cullin 3"/>
    <property type="match status" value="1"/>
</dbReference>
<dbReference type="GO" id="GO:0006511">
    <property type="term" value="P:ubiquitin-dependent protein catabolic process"/>
    <property type="evidence" value="ECO:0007669"/>
    <property type="project" value="InterPro"/>
</dbReference>